<protein>
    <submittedName>
        <fullName evidence="1">Volume-regulated anion channel subunit LRRC8E</fullName>
    </submittedName>
</protein>
<comment type="caution">
    <text evidence="1">The sequence shown here is derived from an EMBL/GenBank/DDBJ whole genome shotgun (WGS) entry which is preliminary data.</text>
</comment>
<proteinExistence type="predicted"/>
<reference evidence="1 2" key="1">
    <citation type="journal article" date="2016" name="Genome Biol. Evol.">
        <title>Gene Family Evolution Reflects Adaptation to Soil Environmental Stressors in the Genome of the Collembolan Orchesella cincta.</title>
        <authorList>
            <person name="Faddeeva-Vakhrusheva A."/>
            <person name="Derks M.F."/>
            <person name="Anvar S.Y."/>
            <person name="Agamennone V."/>
            <person name="Suring W."/>
            <person name="Smit S."/>
            <person name="van Straalen N.M."/>
            <person name="Roelofs D."/>
        </authorList>
    </citation>
    <scope>NUCLEOTIDE SEQUENCE [LARGE SCALE GENOMIC DNA]</scope>
    <source>
        <tissue evidence="1">Mixed pool</tissue>
    </source>
</reference>
<evidence type="ECO:0000313" key="2">
    <source>
        <dbReference type="Proteomes" id="UP000094527"/>
    </source>
</evidence>
<accession>A0A1D2NHV4</accession>
<evidence type="ECO:0000313" key="1">
    <source>
        <dbReference type="EMBL" id="ODN04809.1"/>
    </source>
</evidence>
<dbReference type="AlphaFoldDB" id="A0A1D2NHV4"/>
<dbReference type="SUPFAM" id="SSF52047">
    <property type="entry name" value="RNI-like"/>
    <property type="match status" value="1"/>
</dbReference>
<dbReference type="Proteomes" id="UP000094527">
    <property type="component" value="Unassembled WGS sequence"/>
</dbReference>
<name>A0A1D2NHV4_ORCCI</name>
<organism evidence="1 2">
    <name type="scientific">Orchesella cincta</name>
    <name type="common">Springtail</name>
    <name type="synonym">Podura cincta</name>
    <dbReference type="NCBI Taxonomy" id="48709"/>
    <lineage>
        <taxon>Eukaryota</taxon>
        <taxon>Metazoa</taxon>
        <taxon>Ecdysozoa</taxon>
        <taxon>Arthropoda</taxon>
        <taxon>Hexapoda</taxon>
        <taxon>Collembola</taxon>
        <taxon>Entomobryomorpha</taxon>
        <taxon>Entomobryoidea</taxon>
        <taxon>Orchesellidae</taxon>
        <taxon>Orchesellinae</taxon>
        <taxon>Orchesella</taxon>
    </lineage>
</organism>
<keyword evidence="2" id="KW-1185">Reference proteome</keyword>
<dbReference type="InterPro" id="IPR032675">
    <property type="entry name" value="LRR_dom_sf"/>
</dbReference>
<dbReference type="Gene3D" id="3.80.10.10">
    <property type="entry name" value="Ribonuclease Inhibitor"/>
    <property type="match status" value="1"/>
</dbReference>
<gene>
    <name evidence="1" type="ORF">Ocin01_01951</name>
</gene>
<dbReference type="EMBL" id="LJIJ01000036">
    <property type="protein sequence ID" value="ODN04809.1"/>
    <property type="molecule type" value="Genomic_DNA"/>
</dbReference>
<sequence length="623" mass="70420">MGTRSITDDPFDEADDEFLGSYQFEEPPLKKLREDDGFDDDDEFLLNAADELEKTLEDVSSQKHEFKTWIGRPHPLLLPEVLEKVMGYIKDGKTLSTCRLVSTAWYDAATVHWSSYNVVQNVNHVIEPYPYGLSYSSETRNFETEFEFPGITNLKIADPCQTFTRPIVGLYFNSHGHVLKSFAFDANFWCMDHVTLLVSVVFEWCTNLEDLKLINATNRTVMNYYTMYPAGYFTNKRIRLKTLSVTTTSNEMEHHHYSTRNRVNPSFEFLLSQGARNDGGILGKIVHAAETLQSISITSNYSNPVLFLRSGVLPNLRSLEVNGGTLHRSDVNKIRGVRLSTLKIGPVRDLSNEFRRLLKHQAPSLTALELFGEAKGQPASENLSIRFPDLSLKSLVIHDGSSIKIRSTACAIKLPHLKHLEVHSDCTNANVLSTLKRLEHHGINTLKLTGRCCYASLNISAWFPNVTALTITVLGDNSFNTLLEKVSKLEHLESLTIVFTACNSKNIAAYTREHVPKIKSLKQLTLSFLGFNNLVPFGIADFNAFVLHSKLRTLQLANYAIHDDEAEELANMLAEALVSATFKTCRIQPRRVMKNYHTLPLNDILLCKFSLKPLVKLYFHALQ</sequence>